<feature type="repeat" description="TPR" evidence="1">
    <location>
        <begin position="5"/>
        <end position="38"/>
    </location>
</feature>
<keyword evidence="4" id="KW-1185">Reference proteome</keyword>
<proteinExistence type="predicted"/>
<dbReference type="Proteomes" id="UP000256964">
    <property type="component" value="Unassembled WGS sequence"/>
</dbReference>
<evidence type="ECO:0000259" key="2">
    <source>
        <dbReference type="Pfam" id="PF14737"/>
    </source>
</evidence>
<gene>
    <name evidence="3" type="ORF">OH76DRAFT_1396428</name>
</gene>
<evidence type="ECO:0000313" key="3">
    <source>
        <dbReference type="EMBL" id="RDX56093.1"/>
    </source>
</evidence>
<evidence type="ECO:0000313" key="4">
    <source>
        <dbReference type="Proteomes" id="UP000256964"/>
    </source>
</evidence>
<name>A0A371DU56_9APHY</name>
<feature type="domain" description="DUF4470" evidence="2">
    <location>
        <begin position="211"/>
        <end position="295"/>
    </location>
</feature>
<reference evidence="3 4" key="1">
    <citation type="journal article" date="2018" name="Biotechnol. Biofuels">
        <title>Integrative visual omics of the white-rot fungus Polyporus brumalis exposes the biotechnological potential of its oxidative enzymes for delignifying raw plant biomass.</title>
        <authorList>
            <person name="Miyauchi S."/>
            <person name="Rancon A."/>
            <person name="Drula E."/>
            <person name="Hage H."/>
            <person name="Chaduli D."/>
            <person name="Favel A."/>
            <person name="Grisel S."/>
            <person name="Henrissat B."/>
            <person name="Herpoel-Gimbert I."/>
            <person name="Ruiz-Duenas F.J."/>
            <person name="Chevret D."/>
            <person name="Hainaut M."/>
            <person name="Lin J."/>
            <person name="Wang M."/>
            <person name="Pangilinan J."/>
            <person name="Lipzen A."/>
            <person name="Lesage-Meessen L."/>
            <person name="Navarro D."/>
            <person name="Riley R."/>
            <person name="Grigoriev I.V."/>
            <person name="Zhou S."/>
            <person name="Raouche S."/>
            <person name="Rosso M.N."/>
        </authorList>
    </citation>
    <scope>NUCLEOTIDE SEQUENCE [LARGE SCALE GENOMIC DNA]</scope>
    <source>
        <strain evidence="3 4">BRFM 1820</strain>
    </source>
</reference>
<keyword evidence="1" id="KW-0802">TPR repeat</keyword>
<dbReference type="Pfam" id="PF14737">
    <property type="entry name" value="DUF4470"/>
    <property type="match status" value="1"/>
</dbReference>
<dbReference type="SMART" id="SM00028">
    <property type="entry name" value="TPR"/>
    <property type="match status" value="1"/>
</dbReference>
<sequence length="978" mass="110567">MRGNAAILKEQGNVAFKAGQLTKASELYQRAEQADPKDHVYPSNLSAALYELGDYKGSVDAVCRSWSLLQDCRDAKADLVLRLSTRLAKALCHGVRAGTITRKIIDAYETAISQLRHAATERLAKVTNVPAIDDLTRSWEEWDVTQAEYNEGSQNADDCLNRWARLPLFCKPLDHTKEFFPIGTDAVIDLTEGWDFQSSYPLHVNKLPLDRLSQIAFLFGGVGDGRHVFGTICGLHNTYKKLSKAKQAHFRSHITMLDVHDGMIARDLCILMLLHEYNTAASEKARVAISATLMYTYLGAAMPSYCYDKLQGVIKDLQKRLAATPPDLPPWLHVVADTIPAVTRILEYWTKTVKSTHEILAAYNHTGLMDRPDPSDVMSSPGINPELKQALEAGRMAKRESIRNMILGMSDADLVRRGMLPANASPAAARAFLERDMDGIVDAMERMMAGNRVPAFEEDWFRHTKVFLPPQELFKAHPAFVQGRKEVKEGAQMSAAAETKAINHIISDWKPNITLFDLSHADPRFYPDLDGYPTLDLDIFDTVNQLGEFVRRDQPEDLRLRPRGRDALAWQTCDAFFREVAAALKTLGSRIQIELICGGLSEELAKMRFNGDLTRPKEFPRKYTRMWLSNVPDYTHGPMNMSIYVAPNLQDHSQAAVACNCLLNTGAWANDAEFFHTYTFLLPGEFPRYLACPVIDEHAIMGNLVLGVKSLPRPLSELATRDELITWLTRVLFNTFIHGHSLHAPTNVRLPHNLVAFFGLLMHLHRVGYPGHWLSDFMSRVLSGQLLSDIPPYDDVYPIPVSHRNRRVQPRRVRTDPWLVDFENIIATAYHAIPFPIAGALPADFSRSPDDIVVWEAHVQEAEFASHRFANFTGHSPHDPRTHLLFYRSDVATADRITGDVRRIFEGKPTPAPATFFILTAQEYVQYETCIRFRLSKTRYEKMKQEKWSMVAYRNDTGDVATRPAPVSKWRLYQSEVV</sequence>
<dbReference type="PROSITE" id="PS50005">
    <property type="entry name" value="TPR"/>
    <property type="match status" value="1"/>
</dbReference>
<evidence type="ECO:0000256" key="1">
    <source>
        <dbReference type="PROSITE-ProRule" id="PRU00339"/>
    </source>
</evidence>
<dbReference type="InterPro" id="IPR019734">
    <property type="entry name" value="TPR_rpt"/>
</dbReference>
<organism evidence="3 4">
    <name type="scientific">Lentinus brumalis</name>
    <dbReference type="NCBI Taxonomy" id="2498619"/>
    <lineage>
        <taxon>Eukaryota</taxon>
        <taxon>Fungi</taxon>
        <taxon>Dikarya</taxon>
        <taxon>Basidiomycota</taxon>
        <taxon>Agaricomycotina</taxon>
        <taxon>Agaricomycetes</taxon>
        <taxon>Polyporales</taxon>
        <taxon>Polyporaceae</taxon>
        <taxon>Lentinus</taxon>
    </lineage>
</organism>
<protein>
    <recommendedName>
        <fullName evidence="2">DUF4470 domain-containing protein</fullName>
    </recommendedName>
</protein>
<dbReference type="OrthoDB" id="2423701at2759"/>
<accession>A0A371DU56</accession>
<dbReference type="InterPro" id="IPR011990">
    <property type="entry name" value="TPR-like_helical_dom_sf"/>
</dbReference>
<dbReference type="InterPro" id="IPR027974">
    <property type="entry name" value="DUF4470"/>
</dbReference>
<dbReference type="AlphaFoldDB" id="A0A371DU56"/>
<dbReference type="SUPFAM" id="SSF48452">
    <property type="entry name" value="TPR-like"/>
    <property type="match status" value="1"/>
</dbReference>
<dbReference type="Gene3D" id="1.25.40.10">
    <property type="entry name" value="Tetratricopeptide repeat domain"/>
    <property type="match status" value="1"/>
</dbReference>
<dbReference type="STRING" id="139420.A0A371DU56"/>
<dbReference type="EMBL" id="KZ857381">
    <property type="protein sequence ID" value="RDX56093.1"/>
    <property type="molecule type" value="Genomic_DNA"/>
</dbReference>